<reference evidence="2 4" key="2">
    <citation type="submission" date="2023-11" db="EMBL/GenBank/DDBJ databases">
        <title>MicrobeMod: A computational toolkit for identifying prokaryotic methylation and restriction-modification with nanopore sequencing.</title>
        <authorList>
            <person name="Crits-Christoph A."/>
            <person name="Kang S.C."/>
            <person name="Lee H."/>
            <person name="Ostrov N."/>
        </authorList>
    </citation>
    <scope>NUCLEOTIDE SEQUENCE [LARGE SCALE GENOMIC DNA]</scope>
    <source>
        <strain evidence="2 4">ATCC 23090</strain>
    </source>
</reference>
<accession>A0A1K1R5C9</accession>
<dbReference type="SUPFAM" id="SSF46689">
    <property type="entry name" value="Homeodomain-like"/>
    <property type="match status" value="1"/>
</dbReference>
<dbReference type="GO" id="GO:0003677">
    <property type="term" value="F:DNA binding"/>
    <property type="evidence" value="ECO:0007669"/>
    <property type="project" value="InterPro"/>
</dbReference>
<dbReference type="Gene3D" id="1.10.10.10">
    <property type="entry name" value="Winged helix-like DNA-binding domain superfamily/Winged helix DNA-binding domain"/>
    <property type="match status" value="1"/>
</dbReference>
<keyword evidence="4" id="KW-1185">Reference proteome</keyword>
<dbReference type="EMBL" id="FPIZ01000010">
    <property type="protein sequence ID" value="SFW67229.1"/>
    <property type="molecule type" value="Genomic_DNA"/>
</dbReference>
<gene>
    <name evidence="1" type="ORF">SAMN05661012_03411</name>
    <name evidence="2" type="ORF">SR876_01430</name>
</gene>
<dbReference type="OrthoDB" id="291972at2"/>
<dbReference type="Proteomes" id="UP000183788">
    <property type="component" value="Unassembled WGS sequence"/>
</dbReference>
<sequence>MNKGRRKFNAAFKAKVAIEALKEQMTLAELAEKYDLHPTQITEWKKQLLSGSEDVFDQGKKAATDTSDHQEEKDELYKQIGQLKVENDWLKKKSEQVFGKNWKDGYSKQG</sequence>
<reference evidence="1 3" key="1">
    <citation type="submission" date="2016-11" db="EMBL/GenBank/DDBJ databases">
        <authorList>
            <person name="Jaros S."/>
            <person name="Januszkiewicz K."/>
            <person name="Wedrychowicz H."/>
        </authorList>
    </citation>
    <scope>NUCLEOTIDE SEQUENCE [LARGE SCALE GENOMIC DNA]</scope>
    <source>
        <strain evidence="1 3">DSM 784</strain>
    </source>
</reference>
<protein>
    <submittedName>
        <fullName evidence="1 2">Transposase</fullName>
    </submittedName>
</protein>
<dbReference type="RefSeq" id="WP_072362430.1">
    <property type="nucleotide sequence ID" value="NZ_CP139972.1"/>
</dbReference>
<organism evidence="1 3">
    <name type="scientific">Chitinophaga sancti</name>
    <dbReference type="NCBI Taxonomy" id="1004"/>
    <lineage>
        <taxon>Bacteria</taxon>
        <taxon>Pseudomonadati</taxon>
        <taxon>Bacteroidota</taxon>
        <taxon>Chitinophagia</taxon>
        <taxon>Chitinophagales</taxon>
        <taxon>Chitinophagaceae</taxon>
        <taxon>Chitinophaga</taxon>
    </lineage>
</organism>
<dbReference type="STRING" id="1004.SAMN05661012_03411"/>
<dbReference type="InterPro" id="IPR036388">
    <property type="entry name" value="WH-like_DNA-bd_sf"/>
</dbReference>
<evidence type="ECO:0000313" key="2">
    <source>
        <dbReference type="EMBL" id="WQG90141.1"/>
    </source>
</evidence>
<evidence type="ECO:0000313" key="1">
    <source>
        <dbReference type="EMBL" id="SFW67229.1"/>
    </source>
</evidence>
<dbReference type="GO" id="GO:0006313">
    <property type="term" value="P:DNA transposition"/>
    <property type="evidence" value="ECO:0007669"/>
    <property type="project" value="InterPro"/>
</dbReference>
<evidence type="ECO:0000313" key="4">
    <source>
        <dbReference type="Proteomes" id="UP001326715"/>
    </source>
</evidence>
<dbReference type="InterPro" id="IPR002514">
    <property type="entry name" value="Transposase_8"/>
</dbReference>
<dbReference type="InterPro" id="IPR009057">
    <property type="entry name" value="Homeodomain-like_sf"/>
</dbReference>
<dbReference type="Pfam" id="PF01527">
    <property type="entry name" value="HTH_Tnp_1"/>
    <property type="match status" value="1"/>
</dbReference>
<dbReference type="Proteomes" id="UP001326715">
    <property type="component" value="Chromosome"/>
</dbReference>
<dbReference type="GO" id="GO:0004803">
    <property type="term" value="F:transposase activity"/>
    <property type="evidence" value="ECO:0007669"/>
    <property type="project" value="InterPro"/>
</dbReference>
<name>A0A1K1R5C9_9BACT</name>
<dbReference type="EMBL" id="CP140154">
    <property type="protein sequence ID" value="WQG90141.1"/>
    <property type="molecule type" value="Genomic_DNA"/>
</dbReference>
<evidence type="ECO:0000313" key="3">
    <source>
        <dbReference type="Proteomes" id="UP000183788"/>
    </source>
</evidence>
<proteinExistence type="predicted"/>
<dbReference type="AlphaFoldDB" id="A0A1K1R5C9"/>